<dbReference type="EMBL" id="SPNV01000266">
    <property type="protein sequence ID" value="KAF5857287.1"/>
    <property type="molecule type" value="Genomic_DNA"/>
</dbReference>
<keyword evidence="3" id="KW-1185">Reference proteome</keyword>
<accession>A0A8H5ZX12</accession>
<reference evidence="2 3" key="1">
    <citation type="submission" date="2019-04" db="EMBL/GenBank/DDBJ databases">
        <title>Aspergillus burnettii sp. nov., novel species from soil in southeast Queensland.</title>
        <authorList>
            <person name="Gilchrist C.L.M."/>
            <person name="Pitt J.I."/>
            <person name="Lange L."/>
            <person name="Lacey H.J."/>
            <person name="Vuong D."/>
            <person name="Midgley D.J."/>
            <person name="Greenfield P."/>
            <person name="Bradbury M."/>
            <person name="Lacey E."/>
            <person name="Busk P.K."/>
            <person name="Pilgaard B."/>
            <person name="Chooi Y.H."/>
            <person name="Piggott A.M."/>
        </authorList>
    </citation>
    <scope>NUCLEOTIDE SEQUENCE [LARGE SCALE GENOMIC DNA]</scope>
    <source>
        <strain evidence="2 3">FRR 5400</strain>
    </source>
</reference>
<gene>
    <name evidence="2" type="ORF">ETB97_006012</name>
</gene>
<dbReference type="Proteomes" id="UP000541154">
    <property type="component" value="Unassembled WGS sequence"/>
</dbReference>
<feature type="domain" description="DUF7136" evidence="1">
    <location>
        <begin position="143"/>
        <end position="261"/>
    </location>
</feature>
<dbReference type="InterPro" id="IPR055560">
    <property type="entry name" value="DUF7136"/>
</dbReference>
<name>A0A8H5ZX12_PETAA</name>
<organism evidence="2 3">
    <name type="scientific">Petromyces alliaceus</name>
    <name type="common">Aspergillus alliaceus</name>
    <dbReference type="NCBI Taxonomy" id="209559"/>
    <lineage>
        <taxon>Eukaryota</taxon>
        <taxon>Fungi</taxon>
        <taxon>Dikarya</taxon>
        <taxon>Ascomycota</taxon>
        <taxon>Pezizomycotina</taxon>
        <taxon>Eurotiomycetes</taxon>
        <taxon>Eurotiomycetidae</taxon>
        <taxon>Eurotiales</taxon>
        <taxon>Aspergillaceae</taxon>
        <taxon>Aspergillus</taxon>
        <taxon>Aspergillus subgen. Circumdati</taxon>
    </lineage>
</organism>
<dbReference type="Pfam" id="PF23584">
    <property type="entry name" value="DUF7136"/>
    <property type="match status" value="1"/>
</dbReference>
<evidence type="ECO:0000259" key="1">
    <source>
        <dbReference type="Pfam" id="PF23584"/>
    </source>
</evidence>
<proteinExistence type="predicted"/>
<dbReference type="AlphaFoldDB" id="A0A8H5ZX12"/>
<comment type="caution">
    <text evidence="2">The sequence shown here is derived from an EMBL/GenBank/DDBJ whole genome shotgun (WGS) entry which is preliminary data.</text>
</comment>
<evidence type="ECO:0000313" key="3">
    <source>
        <dbReference type="Proteomes" id="UP000541154"/>
    </source>
</evidence>
<protein>
    <recommendedName>
        <fullName evidence="1">DUF7136 domain-containing protein</fullName>
    </recommendedName>
</protein>
<sequence length="301" mass="33391">MSSVPLFAGRNIGDIRYLDEGSMLAVYTKYNMSKNILQDSHSQCPPVRTSSLDEVGNVSGHCQLVGGFDSLRKVVPRTFMNSQTHIRLERRLFHILVPIRVFQFQSPLTTGASMGFLPWHWLLLALTHGGLSCSWASNSPIPAPSLLKSFDPSIRWYIEQQNVSTNDRVHTGGAIQGRKIKTSSSDPYVSYASTSHLTKEETFMFTWELCMYNCSQDPTTGHETVGNHDARLRQLYFSIKNNTSPPDFVAATEDNTSNKVASSGCKCPGSVGGLAKRNLGWTLLCSHSRYAAYTQSLQGQD</sequence>
<evidence type="ECO:0000313" key="2">
    <source>
        <dbReference type="EMBL" id="KAF5857287.1"/>
    </source>
</evidence>